<dbReference type="InterPro" id="IPR018108">
    <property type="entry name" value="MCP_transmembrane"/>
</dbReference>
<dbReference type="InterPro" id="IPR011992">
    <property type="entry name" value="EF-hand-dom_pair"/>
</dbReference>
<evidence type="ECO:0000313" key="17">
    <source>
        <dbReference type="EMBL" id="KAF2667540.1"/>
    </source>
</evidence>
<comment type="subcellular location">
    <subcellularLocation>
        <location evidence="2">Mitochondrion inner membrane</location>
        <topology evidence="2">Multi-pass membrane protein</topology>
    </subcellularLocation>
</comment>
<feature type="repeat" description="Solcar" evidence="14">
    <location>
        <begin position="490"/>
        <end position="579"/>
    </location>
</feature>
<dbReference type="GO" id="GO:0055085">
    <property type="term" value="P:transmembrane transport"/>
    <property type="evidence" value="ECO:0007669"/>
    <property type="project" value="InterPro"/>
</dbReference>
<comment type="similarity">
    <text evidence="3 15">Belongs to the mitochondrial carrier (TC 2.A.29) family.</text>
</comment>
<keyword evidence="6 14" id="KW-0812">Transmembrane</keyword>
<accession>A0A6A6U6H9</accession>
<evidence type="ECO:0000256" key="12">
    <source>
        <dbReference type="ARBA" id="ARBA00023128"/>
    </source>
</evidence>
<evidence type="ECO:0000256" key="1">
    <source>
        <dbReference type="ARBA" id="ARBA00002238"/>
    </source>
</evidence>
<dbReference type="GO" id="GO:0005743">
    <property type="term" value="C:mitochondrial inner membrane"/>
    <property type="evidence" value="ECO:0007669"/>
    <property type="project" value="UniProtKB-SubCell"/>
</dbReference>
<dbReference type="PROSITE" id="PS50222">
    <property type="entry name" value="EF_HAND_2"/>
    <property type="match status" value="4"/>
</dbReference>
<evidence type="ECO:0000259" key="16">
    <source>
        <dbReference type="PROSITE" id="PS50222"/>
    </source>
</evidence>
<evidence type="ECO:0000256" key="7">
    <source>
        <dbReference type="ARBA" id="ARBA00022723"/>
    </source>
</evidence>
<dbReference type="Gene3D" id="1.50.40.10">
    <property type="entry name" value="Mitochondrial carrier domain"/>
    <property type="match status" value="1"/>
</dbReference>
<dbReference type="PANTHER" id="PTHR24089">
    <property type="entry name" value="SOLUTE CARRIER FAMILY 25"/>
    <property type="match status" value="1"/>
</dbReference>
<name>A0A6A6U6H9_9PEZI</name>
<gene>
    <name evidence="17" type="ORF">BT63DRAFT_480489</name>
</gene>
<proteinExistence type="inferred from homology"/>
<dbReference type="Pfam" id="PF00153">
    <property type="entry name" value="Mito_carr"/>
    <property type="match status" value="3"/>
</dbReference>
<dbReference type="InterPro" id="IPR002048">
    <property type="entry name" value="EF_hand_dom"/>
</dbReference>
<organism evidence="17 18">
    <name type="scientific">Microthyrium microscopicum</name>
    <dbReference type="NCBI Taxonomy" id="703497"/>
    <lineage>
        <taxon>Eukaryota</taxon>
        <taxon>Fungi</taxon>
        <taxon>Dikarya</taxon>
        <taxon>Ascomycota</taxon>
        <taxon>Pezizomycotina</taxon>
        <taxon>Dothideomycetes</taxon>
        <taxon>Dothideomycetes incertae sedis</taxon>
        <taxon>Microthyriales</taxon>
        <taxon>Microthyriaceae</taxon>
        <taxon>Microthyrium</taxon>
    </lineage>
</organism>
<feature type="domain" description="EF-hand" evidence="16">
    <location>
        <begin position="92"/>
        <end position="122"/>
    </location>
</feature>
<evidence type="ECO:0000256" key="11">
    <source>
        <dbReference type="ARBA" id="ARBA00022989"/>
    </source>
</evidence>
<dbReference type="EMBL" id="MU004237">
    <property type="protein sequence ID" value="KAF2667540.1"/>
    <property type="molecule type" value="Genomic_DNA"/>
</dbReference>
<dbReference type="FunFam" id="1.50.40.10:FF:000016">
    <property type="entry name" value="Solute carrier family 25 member 23"/>
    <property type="match status" value="1"/>
</dbReference>
<sequence length="583" mass="64294">MSSLPLPITEMELESTNSQDARIEELFRELDVDKKGHIDLEDLHKGLKKIDHPMKNAEPMIEQILKNIDANHDGRISFEEFCTFVKHTETELRDLFQTIDRNRDGRLEKVELQAAFRRAGLTVSNRKLEDFFSRVDKDHDGSVSFEEWRDFLLFLPSAPNLENVLSYYTTTVRVSSEGDVFISDDAIEGLGTFKRFLKFFFASLLLVNYTPAQKMPNIMFRHPVYQYGMDAMRASSPSITAAEPVQLPPIDWTSMSSLKAELMLCVPSTGYFAAGGLAGVISRSATAPLDRLKVYLIAQISNPVNGIQATKHFSPAGALAHSGRVFSHAIKDLWAAGGVRSLYAGNGINIVKVMPETSIKFGFFEGTKRICARLEGHNNEKKISLVSKLMAGGIGGMASQFSVYPLDTLKFRMQCETVSGGLHGNQLIWATAKKMWLAGGIKPFYKGATAGLVGVFPYAAIDLGTFEYLKTYLTEKKARELGIHEEDAAPKNGVTAAIGGFAGALGASLVYPINLIRTRLQTQGTVLHPRTYNGFWDAASVTVKGEGAKGLFKGLTPNLIKVVPAVSITYVVYENAKKNWGLK</sequence>
<dbReference type="SUPFAM" id="SSF103506">
    <property type="entry name" value="Mitochondrial carrier"/>
    <property type="match status" value="1"/>
</dbReference>
<protein>
    <recommendedName>
        <fullName evidence="4">Mitochondrial thiamine pyrophosphate carrier 1</fullName>
    </recommendedName>
</protein>
<dbReference type="InterPro" id="IPR002067">
    <property type="entry name" value="MCP"/>
</dbReference>
<keyword evidence="13 14" id="KW-0472">Membrane</keyword>
<keyword evidence="18" id="KW-1185">Reference proteome</keyword>
<dbReference type="InterPro" id="IPR018247">
    <property type="entry name" value="EF_Hand_1_Ca_BS"/>
</dbReference>
<feature type="domain" description="EF-hand" evidence="16">
    <location>
        <begin position="123"/>
        <end position="158"/>
    </location>
</feature>
<evidence type="ECO:0000256" key="6">
    <source>
        <dbReference type="ARBA" id="ARBA00022692"/>
    </source>
</evidence>
<keyword evidence="7" id="KW-0479">Metal-binding</keyword>
<keyword evidence="9" id="KW-0999">Mitochondrion inner membrane</keyword>
<dbReference type="SMART" id="SM00054">
    <property type="entry name" value="EFh"/>
    <property type="match status" value="4"/>
</dbReference>
<evidence type="ECO:0000256" key="13">
    <source>
        <dbReference type="ARBA" id="ARBA00023136"/>
    </source>
</evidence>
<evidence type="ECO:0000256" key="3">
    <source>
        <dbReference type="ARBA" id="ARBA00006375"/>
    </source>
</evidence>
<keyword evidence="8" id="KW-0677">Repeat</keyword>
<dbReference type="Pfam" id="PF13499">
    <property type="entry name" value="EF-hand_7"/>
    <property type="match status" value="2"/>
</dbReference>
<dbReference type="PROSITE" id="PS50920">
    <property type="entry name" value="SOLCAR"/>
    <property type="match status" value="3"/>
</dbReference>
<evidence type="ECO:0000256" key="8">
    <source>
        <dbReference type="ARBA" id="ARBA00022737"/>
    </source>
</evidence>
<dbReference type="GO" id="GO:0005509">
    <property type="term" value="F:calcium ion binding"/>
    <property type="evidence" value="ECO:0007669"/>
    <property type="project" value="InterPro"/>
</dbReference>
<dbReference type="SUPFAM" id="SSF47473">
    <property type="entry name" value="EF-hand"/>
    <property type="match status" value="1"/>
</dbReference>
<evidence type="ECO:0000256" key="2">
    <source>
        <dbReference type="ARBA" id="ARBA00004448"/>
    </source>
</evidence>
<keyword evidence="5 15" id="KW-0813">Transport</keyword>
<dbReference type="Proteomes" id="UP000799302">
    <property type="component" value="Unassembled WGS sequence"/>
</dbReference>
<dbReference type="PROSITE" id="PS00018">
    <property type="entry name" value="EF_HAND_1"/>
    <property type="match status" value="3"/>
</dbReference>
<dbReference type="Gene3D" id="1.10.238.10">
    <property type="entry name" value="EF-hand"/>
    <property type="match status" value="1"/>
</dbReference>
<dbReference type="OrthoDB" id="270584at2759"/>
<evidence type="ECO:0000313" key="18">
    <source>
        <dbReference type="Proteomes" id="UP000799302"/>
    </source>
</evidence>
<dbReference type="InterPro" id="IPR023395">
    <property type="entry name" value="MCP_dom_sf"/>
</dbReference>
<evidence type="ECO:0000256" key="9">
    <source>
        <dbReference type="ARBA" id="ARBA00022792"/>
    </source>
</evidence>
<keyword evidence="12" id="KW-0496">Mitochondrion</keyword>
<feature type="repeat" description="Solcar" evidence="14">
    <location>
        <begin position="383"/>
        <end position="472"/>
    </location>
</feature>
<evidence type="ECO:0000256" key="14">
    <source>
        <dbReference type="PROSITE-ProRule" id="PRU00282"/>
    </source>
</evidence>
<evidence type="ECO:0000256" key="15">
    <source>
        <dbReference type="RuleBase" id="RU000488"/>
    </source>
</evidence>
<evidence type="ECO:0000256" key="10">
    <source>
        <dbReference type="ARBA" id="ARBA00022837"/>
    </source>
</evidence>
<evidence type="ECO:0000256" key="5">
    <source>
        <dbReference type="ARBA" id="ARBA00022448"/>
    </source>
</evidence>
<feature type="domain" description="EF-hand" evidence="16">
    <location>
        <begin position="56"/>
        <end position="91"/>
    </location>
</feature>
<keyword evidence="10" id="KW-0106">Calcium</keyword>
<keyword evidence="11" id="KW-1133">Transmembrane helix</keyword>
<comment type="function">
    <text evidence="1">Mitochondrial transporter that mediates uptake of thiamine pyrophosphate (ThPP) into mitochondria.</text>
</comment>
<dbReference type="PRINTS" id="PR00926">
    <property type="entry name" value="MITOCARRIER"/>
</dbReference>
<reference evidence="17" key="1">
    <citation type="journal article" date="2020" name="Stud. Mycol.">
        <title>101 Dothideomycetes genomes: a test case for predicting lifestyles and emergence of pathogens.</title>
        <authorList>
            <person name="Haridas S."/>
            <person name="Albert R."/>
            <person name="Binder M."/>
            <person name="Bloem J."/>
            <person name="Labutti K."/>
            <person name="Salamov A."/>
            <person name="Andreopoulos B."/>
            <person name="Baker S."/>
            <person name="Barry K."/>
            <person name="Bills G."/>
            <person name="Bluhm B."/>
            <person name="Cannon C."/>
            <person name="Castanera R."/>
            <person name="Culley D."/>
            <person name="Daum C."/>
            <person name="Ezra D."/>
            <person name="Gonzalez J."/>
            <person name="Henrissat B."/>
            <person name="Kuo A."/>
            <person name="Liang C."/>
            <person name="Lipzen A."/>
            <person name="Lutzoni F."/>
            <person name="Magnuson J."/>
            <person name="Mondo S."/>
            <person name="Nolan M."/>
            <person name="Ohm R."/>
            <person name="Pangilinan J."/>
            <person name="Park H.-J."/>
            <person name="Ramirez L."/>
            <person name="Alfaro M."/>
            <person name="Sun H."/>
            <person name="Tritt A."/>
            <person name="Yoshinaga Y."/>
            <person name="Zwiers L.-H."/>
            <person name="Turgeon B."/>
            <person name="Goodwin S."/>
            <person name="Spatafora J."/>
            <person name="Crous P."/>
            <person name="Grigoriev I."/>
        </authorList>
    </citation>
    <scope>NUCLEOTIDE SEQUENCE</scope>
    <source>
        <strain evidence="17">CBS 115976</strain>
    </source>
</reference>
<feature type="domain" description="EF-hand" evidence="16">
    <location>
        <begin position="18"/>
        <end position="53"/>
    </location>
</feature>
<evidence type="ECO:0000256" key="4">
    <source>
        <dbReference type="ARBA" id="ARBA00021935"/>
    </source>
</evidence>
<dbReference type="AlphaFoldDB" id="A0A6A6U6H9"/>
<feature type="repeat" description="Solcar" evidence="14">
    <location>
        <begin position="266"/>
        <end position="370"/>
    </location>
</feature>